<feature type="compositionally biased region" description="Pro residues" evidence="1">
    <location>
        <begin position="55"/>
        <end position="72"/>
    </location>
</feature>
<evidence type="ECO:0000313" key="2">
    <source>
        <dbReference type="EMBL" id="WVZ88470.1"/>
    </source>
</evidence>
<dbReference type="AlphaFoldDB" id="A0AAQ3UAS0"/>
<dbReference type="EMBL" id="CP144752">
    <property type="protein sequence ID" value="WVZ88470.1"/>
    <property type="molecule type" value="Genomic_DNA"/>
</dbReference>
<reference evidence="2 3" key="1">
    <citation type="submission" date="2024-02" db="EMBL/GenBank/DDBJ databases">
        <title>High-quality chromosome-scale genome assembly of Pensacola bahiagrass (Paspalum notatum Flugge var. saurae).</title>
        <authorList>
            <person name="Vega J.M."/>
            <person name="Podio M."/>
            <person name="Orjuela J."/>
            <person name="Siena L.A."/>
            <person name="Pessino S.C."/>
            <person name="Combes M.C."/>
            <person name="Mariac C."/>
            <person name="Albertini E."/>
            <person name="Pupilli F."/>
            <person name="Ortiz J.P.A."/>
            <person name="Leblanc O."/>
        </authorList>
    </citation>
    <scope>NUCLEOTIDE SEQUENCE [LARGE SCALE GENOMIC DNA]</scope>
    <source>
        <strain evidence="2">R1</strain>
        <tissue evidence="2">Leaf</tissue>
    </source>
</reference>
<sequence length="98" mass="10337">LVGTLALWEDHFLHINSPAPATAYATDRVKRGSDWRPAAHSRCPAPHGNASPTRRAPPVPPSAAVTTPPPSAPLRTAALRQEPWSLSGPSPATSIHLV</sequence>
<accession>A0AAQ3UAS0</accession>
<protein>
    <submittedName>
        <fullName evidence="2">Uncharacterized protein</fullName>
    </submittedName>
</protein>
<dbReference type="EMBL" id="CP144752">
    <property type="protein sequence ID" value="WVZ88472.1"/>
    <property type="molecule type" value="Genomic_DNA"/>
</dbReference>
<evidence type="ECO:0000256" key="1">
    <source>
        <dbReference type="SAM" id="MobiDB-lite"/>
    </source>
</evidence>
<keyword evidence="3" id="KW-1185">Reference proteome</keyword>
<feature type="region of interest" description="Disordered" evidence="1">
    <location>
        <begin position="32"/>
        <end position="74"/>
    </location>
</feature>
<organism evidence="2 3">
    <name type="scientific">Paspalum notatum var. saurae</name>
    <dbReference type="NCBI Taxonomy" id="547442"/>
    <lineage>
        <taxon>Eukaryota</taxon>
        <taxon>Viridiplantae</taxon>
        <taxon>Streptophyta</taxon>
        <taxon>Embryophyta</taxon>
        <taxon>Tracheophyta</taxon>
        <taxon>Spermatophyta</taxon>
        <taxon>Magnoliopsida</taxon>
        <taxon>Liliopsida</taxon>
        <taxon>Poales</taxon>
        <taxon>Poaceae</taxon>
        <taxon>PACMAD clade</taxon>
        <taxon>Panicoideae</taxon>
        <taxon>Andropogonodae</taxon>
        <taxon>Paspaleae</taxon>
        <taxon>Paspalinae</taxon>
        <taxon>Paspalum</taxon>
    </lineage>
</organism>
<proteinExistence type="predicted"/>
<name>A0AAQ3UAS0_PASNO</name>
<feature type="non-terminal residue" evidence="2">
    <location>
        <position position="1"/>
    </location>
</feature>
<dbReference type="Proteomes" id="UP001341281">
    <property type="component" value="Chromosome 08"/>
</dbReference>
<evidence type="ECO:0000313" key="3">
    <source>
        <dbReference type="Proteomes" id="UP001341281"/>
    </source>
</evidence>
<gene>
    <name evidence="2" type="ORF">U9M48_034989</name>
</gene>